<dbReference type="CDD" id="cd16325">
    <property type="entry name" value="LolA"/>
    <property type="match status" value="1"/>
</dbReference>
<proteinExistence type="predicted"/>
<keyword evidence="4" id="KW-1185">Reference proteome</keyword>
<reference evidence="4" key="1">
    <citation type="submission" date="2019-11" db="EMBL/GenBank/DDBJ databases">
        <title>Isolation and characterization of a novel species in the genus Sulfuriferula.</title>
        <authorList>
            <person name="Mochizuki J."/>
            <person name="Kojima H."/>
            <person name="Fukui M."/>
        </authorList>
    </citation>
    <scope>NUCLEOTIDE SEQUENCE [LARGE SCALE GENOMIC DNA]</scope>
    <source>
        <strain evidence="4">SGTM</strain>
    </source>
</reference>
<dbReference type="InterPro" id="IPR029046">
    <property type="entry name" value="LolA/LolB/LppX"/>
</dbReference>
<evidence type="ECO:0000256" key="1">
    <source>
        <dbReference type="ARBA" id="ARBA00022729"/>
    </source>
</evidence>
<evidence type="ECO:0000256" key="2">
    <source>
        <dbReference type="SAM" id="SignalP"/>
    </source>
</evidence>
<gene>
    <name evidence="3" type="ORF">SFSGTM_31180</name>
</gene>
<dbReference type="SUPFAM" id="SSF89392">
    <property type="entry name" value="Prokaryotic lipoproteins and lipoprotein localization factors"/>
    <property type="match status" value="1"/>
</dbReference>
<name>A0A809SIS7_9PROT</name>
<dbReference type="Gene3D" id="2.50.20.10">
    <property type="entry name" value="Lipoprotein localisation LolA/LolB/LppX"/>
    <property type="match status" value="1"/>
</dbReference>
<evidence type="ECO:0008006" key="5">
    <source>
        <dbReference type="Google" id="ProtNLM"/>
    </source>
</evidence>
<evidence type="ECO:0000313" key="4">
    <source>
        <dbReference type="Proteomes" id="UP000463939"/>
    </source>
</evidence>
<dbReference type="InterPro" id="IPR004564">
    <property type="entry name" value="OM_lipoprot_carrier_LolA-like"/>
</dbReference>
<evidence type="ECO:0000313" key="3">
    <source>
        <dbReference type="EMBL" id="BBP02410.1"/>
    </source>
</evidence>
<dbReference type="Proteomes" id="UP000463939">
    <property type="component" value="Chromosome"/>
</dbReference>
<dbReference type="KEGG" id="sniv:SFSGTM_31180"/>
<dbReference type="Pfam" id="PF19574">
    <property type="entry name" value="LolA_3"/>
    <property type="match status" value="1"/>
</dbReference>
<protein>
    <recommendedName>
        <fullName evidence="5">Transmembrane protein</fullName>
    </recommendedName>
</protein>
<accession>A0A809SIS7</accession>
<dbReference type="AlphaFoldDB" id="A0A809SIS7"/>
<keyword evidence="1 2" id="KW-0732">Signal</keyword>
<dbReference type="EMBL" id="AP021881">
    <property type="protein sequence ID" value="BBP02410.1"/>
    <property type="molecule type" value="Genomic_DNA"/>
</dbReference>
<organism evidence="3 4">
    <name type="scientific">Sulfuriferula nivalis</name>
    <dbReference type="NCBI Taxonomy" id="2675298"/>
    <lineage>
        <taxon>Bacteria</taxon>
        <taxon>Pseudomonadati</taxon>
        <taxon>Pseudomonadota</taxon>
        <taxon>Betaproteobacteria</taxon>
        <taxon>Nitrosomonadales</taxon>
        <taxon>Sulfuricellaceae</taxon>
        <taxon>Sulfuriferula</taxon>
    </lineage>
</organism>
<dbReference type="RefSeq" id="WP_162086048.1">
    <property type="nucleotide sequence ID" value="NZ_AP021881.1"/>
</dbReference>
<sequence length="192" mass="21370">MMLFNRLLSIIPLLLCSSLSQAASWDIDQLMHNLALTRSGHATFVEKKTLALLDQPVTSSGELLYAAPDHLEKRTIKPKVENMLVDGDNLDIERGKKTYHLQLSDYPELAAFIDSIRGTLAGDRKALERTYQLSLEGNAANWTLQLIPNNARMQQVISRIRIMGAGDEVRSIDIAQTDGDSSHMQIEKVATP</sequence>
<feature type="chain" id="PRO_5032906417" description="Transmembrane protein" evidence="2">
    <location>
        <begin position="23"/>
        <end position="192"/>
    </location>
</feature>
<feature type="signal peptide" evidence="2">
    <location>
        <begin position="1"/>
        <end position="22"/>
    </location>
</feature>